<evidence type="ECO:0000313" key="1">
    <source>
        <dbReference type="EMBL" id="RQW95388.1"/>
    </source>
</evidence>
<evidence type="ECO:0000313" key="2">
    <source>
        <dbReference type="Proteomes" id="UP000282312"/>
    </source>
</evidence>
<accession>A0A3N9W3V1</accession>
<sequence>MRVVFGVTQSSDAEVLAGALLWQNATQERWASEGELDIVTASVEVDAWCADTRRFDGQRKKAWKSVINDFRTSTTRVGLQLQSTLRDSVHDLTSRMNALEHAIDAKQTPDQIDALIAAARPAAQTLWKQLHSSDAVGAAWEDLCRACLTEQPEWDSVSRTRDAFVHLASLSGYGSHMLSMQLSWVVMGEQHAVDGLSRSIDPHGPSTGQQMPLEERLALCAQYLALPGRARRHVVWFALRRAMLRQLKLSFGAIDFYYAPILHAVASGPQRGLLPAELQDDSPFALRQMPDENDVVLARVDLGSATMRDPVREAKDVLVGTLGLIRFNGANTGNWQLMTGFAHAVDDHVGHHEVFWARDEKPRLTYLEDPTPELLSERPATTGITQQHDHRARELRAAIRWCDEAEELGAAAATLLYVRVVELFASQLPQKQWYEFLDEYVKPGWVRDRMRRTICDVVYGALHPEGIFDRSSEVAALRAETYTYRGSFEETTPSAMISALARLAGTPGITGVLLVRVRGLQQLVGSQTAVQAWHDDLQEEWDALRARLRRVRNSLAHGGPYTDEVIDSLASYSQRLARTVLNWGIDAMKSEQDIGVIAADMRDTANAWAMEIPTAGSAPLAVFGSTLRP</sequence>
<reference evidence="1 2" key="1">
    <citation type="submission" date="2018-05" db="EMBL/GenBank/DDBJ databases">
        <title>Micromonospora from Atacama Desert.</title>
        <authorList>
            <person name="Carro L."/>
            <person name="Goodfellow M."/>
            <person name="Klenk H.-P."/>
        </authorList>
    </citation>
    <scope>NUCLEOTIDE SEQUENCE [LARGE SCALE GENOMIC DNA]</scope>
    <source>
        <strain evidence="1 2">LB39</strain>
    </source>
</reference>
<gene>
    <name evidence="1" type="ORF">DLJ59_32910</name>
</gene>
<dbReference type="EMBL" id="QGSZ01000361">
    <property type="protein sequence ID" value="RQW95388.1"/>
    <property type="molecule type" value="Genomic_DNA"/>
</dbReference>
<protein>
    <submittedName>
        <fullName evidence="1">Uncharacterized protein</fullName>
    </submittedName>
</protein>
<keyword evidence="2" id="KW-1185">Reference proteome</keyword>
<comment type="caution">
    <text evidence="1">The sequence shown here is derived from an EMBL/GenBank/DDBJ whole genome shotgun (WGS) entry which is preliminary data.</text>
</comment>
<dbReference type="OrthoDB" id="3918877at2"/>
<organism evidence="1 2">
    <name type="scientific">Micromonospora inaquosa</name>
    <dbReference type="NCBI Taxonomy" id="2203716"/>
    <lineage>
        <taxon>Bacteria</taxon>
        <taxon>Bacillati</taxon>
        <taxon>Actinomycetota</taxon>
        <taxon>Actinomycetes</taxon>
        <taxon>Micromonosporales</taxon>
        <taxon>Micromonosporaceae</taxon>
        <taxon>Micromonospora</taxon>
    </lineage>
</organism>
<dbReference type="RefSeq" id="WP_124777958.1">
    <property type="nucleotide sequence ID" value="NZ_QGSZ01000361.1"/>
</dbReference>
<proteinExistence type="predicted"/>
<name>A0A3N9W3V1_9ACTN</name>
<dbReference type="Proteomes" id="UP000282312">
    <property type="component" value="Unassembled WGS sequence"/>
</dbReference>
<dbReference type="AlphaFoldDB" id="A0A3N9W3V1"/>